<dbReference type="RefSeq" id="WP_382174333.1">
    <property type="nucleotide sequence ID" value="NZ_JBHRXX010000005.1"/>
</dbReference>
<name>A0ABV7W4J9_9BURK</name>
<dbReference type="EMBL" id="JBHRXX010000005">
    <property type="protein sequence ID" value="MFC3684445.1"/>
    <property type="molecule type" value="Genomic_DNA"/>
</dbReference>
<evidence type="ECO:0008006" key="4">
    <source>
        <dbReference type="Google" id="ProtNLM"/>
    </source>
</evidence>
<protein>
    <recommendedName>
        <fullName evidence="4">DUF2214 domain-containing protein</fullName>
    </recommendedName>
</protein>
<gene>
    <name evidence="2" type="ORF">ACFOPI_12640</name>
</gene>
<reference evidence="3" key="1">
    <citation type="journal article" date="2019" name="Int. J. Syst. Evol. Microbiol.">
        <title>The Global Catalogue of Microorganisms (GCM) 10K type strain sequencing project: providing services to taxonomists for standard genome sequencing and annotation.</title>
        <authorList>
            <consortium name="The Broad Institute Genomics Platform"/>
            <consortium name="The Broad Institute Genome Sequencing Center for Infectious Disease"/>
            <person name="Wu L."/>
            <person name="Ma J."/>
        </authorList>
    </citation>
    <scope>NUCLEOTIDE SEQUENCE [LARGE SCALE GENOMIC DNA]</scope>
    <source>
        <strain evidence="3">KCTC 42501</strain>
    </source>
</reference>
<evidence type="ECO:0000313" key="2">
    <source>
        <dbReference type="EMBL" id="MFC3684445.1"/>
    </source>
</evidence>
<proteinExistence type="predicted"/>
<feature type="transmembrane region" description="Helical" evidence="1">
    <location>
        <begin position="31"/>
        <end position="51"/>
    </location>
</feature>
<feature type="transmembrane region" description="Helical" evidence="1">
    <location>
        <begin position="139"/>
        <end position="158"/>
    </location>
</feature>
<feature type="transmembrane region" description="Helical" evidence="1">
    <location>
        <begin position="99"/>
        <end position="118"/>
    </location>
</feature>
<sequence>MPLESLAAALQATGLSELLRASVWLYPLVNTGHVVGIALLFGAIVPLDLRLIGAFRAVPLAPLTAALVPTAITGLLLALATGALLFATRPLDYVVEPLFGIKLVLLGAAVLNALWLRVDPQWRRLGAAPGTAPRPRWRVHGALSVLLWLAVITAGRLIGYR</sequence>
<keyword evidence="3" id="KW-1185">Reference proteome</keyword>
<evidence type="ECO:0000256" key="1">
    <source>
        <dbReference type="SAM" id="Phobius"/>
    </source>
</evidence>
<keyword evidence="1" id="KW-0472">Membrane</keyword>
<keyword evidence="1" id="KW-1133">Transmembrane helix</keyword>
<feature type="transmembrane region" description="Helical" evidence="1">
    <location>
        <begin position="63"/>
        <end position="87"/>
    </location>
</feature>
<evidence type="ECO:0000313" key="3">
    <source>
        <dbReference type="Proteomes" id="UP001595729"/>
    </source>
</evidence>
<dbReference type="Proteomes" id="UP001595729">
    <property type="component" value="Unassembled WGS sequence"/>
</dbReference>
<accession>A0ABV7W4J9</accession>
<comment type="caution">
    <text evidence="2">The sequence shown here is derived from an EMBL/GenBank/DDBJ whole genome shotgun (WGS) entry which is preliminary data.</text>
</comment>
<keyword evidence="1" id="KW-0812">Transmembrane</keyword>
<organism evidence="2 3">
    <name type="scientific">Hydrogenophaga luteola</name>
    <dbReference type="NCBI Taxonomy" id="1591122"/>
    <lineage>
        <taxon>Bacteria</taxon>
        <taxon>Pseudomonadati</taxon>
        <taxon>Pseudomonadota</taxon>
        <taxon>Betaproteobacteria</taxon>
        <taxon>Burkholderiales</taxon>
        <taxon>Comamonadaceae</taxon>
        <taxon>Hydrogenophaga</taxon>
    </lineage>
</organism>